<sequence>MQQPSPCGKRPFLSQELSDFSFTVRDRDKSPWRFPIHTMVLSSQSVVFKSMFENEFSEKETRNAFISDIKPWVMELLLG</sequence>
<protein>
    <recommendedName>
        <fullName evidence="1">BTB domain-containing protein</fullName>
    </recommendedName>
</protein>
<dbReference type="InterPro" id="IPR000210">
    <property type="entry name" value="BTB/POZ_dom"/>
</dbReference>
<dbReference type="Proteomes" id="UP000827092">
    <property type="component" value="Unassembled WGS sequence"/>
</dbReference>
<dbReference type="Pfam" id="PF00651">
    <property type="entry name" value="BTB"/>
    <property type="match status" value="1"/>
</dbReference>
<organism evidence="2 3">
    <name type="scientific">Oedothorax gibbosus</name>
    <dbReference type="NCBI Taxonomy" id="931172"/>
    <lineage>
        <taxon>Eukaryota</taxon>
        <taxon>Metazoa</taxon>
        <taxon>Ecdysozoa</taxon>
        <taxon>Arthropoda</taxon>
        <taxon>Chelicerata</taxon>
        <taxon>Arachnida</taxon>
        <taxon>Araneae</taxon>
        <taxon>Araneomorphae</taxon>
        <taxon>Entelegynae</taxon>
        <taxon>Araneoidea</taxon>
        <taxon>Linyphiidae</taxon>
        <taxon>Erigoninae</taxon>
        <taxon>Oedothorax</taxon>
    </lineage>
</organism>
<dbReference type="SUPFAM" id="SSF54695">
    <property type="entry name" value="POZ domain"/>
    <property type="match status" value="1"/>
</dbReference>
<reference evidence="2 3" key="1">
    <citation type="journal article" date="2022" name="Nat. Ecol. Evol.">
        <title>A masculinizing supergene underlies an exaggerated male reproductive morph in a spider.</title>
        <authorList>
            <person name="Hendrickx F."/>
            <person name="De Corte Z."/>
            <person name="Sonet G."/>
            <person name="Van Belleghem S.M."/>
            <person name="Kostlbacher S."/>
            <person name="Vangestel C."/>
        </authorList>
    </citation>
    <scope>NUCLEOTIDE SEQUENCE [LARGE SCALE GENOMIC DNA]</scope>
    <source>
        <strain evidence="2">W744_W776</strain>
    </source>
</reference>
<keyword evidence="3" id="KW-1185">Reference proteome</keyword>
<dbReference type="CDD" id="cd18186">
    <property type="entry name" value="BTB_POZ_ZBTB_KLHL-like"/>
    <property type="match status" value="1"/>
</dbReference>
<dbReference type="InterPro" id="IPR011333">
    <property type="entry name" value="SKP1/BTB/POZ_sf"/>
</dbReference>
<dbReference type="Gene3D" id="3.30.710.10">
    <property type="entry name" value="Potassium Channel Kv1.1, Chain A"/>
    <property type="match status" value="1"/>
</dbReference>
<dbReference type="AlphaFoldDB" id="A0AAV6TMM9"/>
<dbReference type="PROSITE" id="PS50097">
    <property type="entry name" value="BTB"/>
    <property type="match status" value="1"/>
</dbReference>
<accession>A0AAV6TMM9</accession>
<feature type="domain" description="BTB" evidence="1">
    <location>
        <begin position="18"/>
        <end position="79"/>
    </location>
</feature>
<comment type="caution">
    <text evidence="2">The sequence shown here is derived from an EMBL/GenBank/DDBJ whole genome shotgun (WGS) entry which is preliminary data.</text>
</comment>
<evidence type="ECO:0000259" key="1">
    <source>
        <dbReference type="PROSITE" id="PS50097"/>
    </source>
</evidence>
<gene>
    <name evidence="2" type="ORF">JTE90_017545</name>
</gene>
<proteinExistence type="predicted"/>
<dbReference type="EMBL" id="JAFNEN010002241">
    <property type="protein sequence ID" value="KAG8172918.1"/>
    <property type="molecule type" value="Genomic_DNA"/>
</dbReference>
<name>A0AAV6TMM9_9ARAC</name>
<evidence type="ECO:0000313" key="2">
    <source>
        <dbReference type="EMBL" id="KAG8172918.1"/>
    </source>
</evidence>
<evidence type="ECO:0000313" key="3">
    <source>
        <dbReference type="Proteomes" id="UP000827092"/>
    </source>
</evidence>